<feature type="signal peptide" evidence="1">
    <location>
        <begin position="1"/>
        <end position="21"/>
    </location>
</feature>
<evidence type="ECO:0008006" key="4">
    <source>
        <dbReference type="Google" id="ProtNLM"/>
    </source>
</evidence>
<name>A0ABZ2GNN4_9BURK</name>
<evidence type="ECO:0000313" key="3">
    <source>
        <dbReference type="Proteomes" id="UP001373909"/>
    </source>
</evidence>
<dbReference type="RefSeq" id="WP_338680703.1">
    <property type="nucleotide sequence ID" value="NZ_CP142523.1"/>
</dbReference>
<evidence type="ECO:0000313" key="2">
    <source>
        <dbReference type="EMBL" id="WWO47421.1"/>
    </source>
</evidence>
<proteinExistence type="predicted"/>
<evidence type="ECO:0000256" key="1">
    <source>
        <dbReference type="SAM" id="SignalP"/>
    </source>
</evidence>
<gene>
    <name evidence="2" type="ORF">OPV09_04675</name>
</gene>
<dbReference type="EMBL" id="CP142523">
    <property type="protein sequence ID" value="WWO47421.1"/>
    <property type="molecule type" value="Genomic_DNA"/>
</dbReference>
<reference evidence="2 3" key="1">
    <citation type="submission" date="2024-01" db="EMBL/GenBank/DDBJ databases">
        <title>Draft genome sequences of nine bacterial species from freshwater ponds near Washington, DC.</title>
        <authorList>
            <person name="Pavloudi C."/>
            <person name="Oliver L."/>
            <person name="Slattery K."/>
            <person name="Lissner G."/>
            <person name="Saw J.H."/>
        </authorList>
    </citation>
    <scope>NUCLEOTIDE SEQUENCE [LARGE SCALE GENOMIC DNA]</scope>
    <source>
        <strain evidence="3">TB1-E2</strain>
    </source>
</reference>
<sequence>MTVKQCLLLAVASALASTGMAQPAQVAEQVTTSSSATQQEPQRAIPLRPWEKRLAASTFSMQMLASGRIDPDYPGLPLGLAVTAIQKFLADKKGEFESTADYQRRKTAALDEKIIGNSSLNDWFALVTPVKNNEQSSNAISYEFNANTGKVKLFVLPYSFELNGIGAPDYDLNKLRYKGLDQFQLSSKLKSKGPYKGPGSYRAKYPIEETDTARLGIAVNRIPFLDFQRDNFQSNKKPVVQLTMENAVAEKELPVLKALLVMKVAAPYLVYDFYRSEFTPDRTDMKTIQSIYLAGNMAGIIFYSGITGDILGRLPAGFGLPVAPN</sequence>
<accession>A0ABZ2GNN4</accession>
<organism evidence="2 3">
    <name type="scientific">Janthinobacterium aestuarii</name>
    <dbReference type="NCBI Taxonomy" id="2985511"/>
    <lineage>
        <taxon>Bacteria</taxon>
        <taxon>Pseudomonadati</taxon>
        <taxon>Pseudomonadota</taxon>
        <taxon>Betaproteobacteria</taxon>
        <taxon>Burkholderiales</taxon>
        <taxon>Oxalobacteraceae</taxon>
        <taxon>Janthinobacterium</taxon>
    </lineage>
</organism>
<dbReference type="Proteomes" id="UP001373909">
    <property type="component" value="Chromosome"/>
</dbReference>
<feature type="chain" id="PRO_5047117700" description="DUF3298 domain-containing protein" evidence="1">
    <location>
        <begin position="22"/>
        <end position="325"/>
    </location>
</feature>
<keyword evidence="1" id="KW-0732">Signal</keyword>
<protein>
    <recommendedName>
        <fullName evidence="4">DUF3298 domain-containing protein</fullName>
    </recommendedName>
</protein>
<keyword evidence="3" id="KW-1185">Reference proteome</keyword>